<dbReference type="EMBL" id="DVGC01000027">
    <property type="protein sequence ID" value="HIR05311.1"/>
    <property type="molecule type" value="Genomic_DNA"/>
</dbReference>
<comment type="caution">
    <text evidence="2">The sequence shown here is derived from an EMBL/GenBank/DDBJ whole genome shotgun (WGS) entry which is preliminary data.</text>
</comment>
<organism evidence="2 3">
    <name type="scientific">Candidatus Copromonas faecavium</name>
    <name type="common">nom. illeg.</name>
    <dbReference type="NCBI Taxonomy" id="2840740"/>
    <lineage>
        <taxon>Bacteria</taxon>
        <taxon>Bacillati</taxon>
        <taxon>Bacillota</taxon>
        <taxon>Clostridia</taxon>
        <taxon>Lachnospirales</taxon>
        <taxon>Lachnospiraceae</taxon>
        <taxon>Candidatus Copromonas (nom. illeg.)</taxon>
    </lineage>
</organism>
<dbReference type="InterPro" id="IPR016181">
    <property type="entry name" value="Acyl_CoA_acyltransferase"/>
</dbReference>
<dbReference type="SUPFAM" id="SSF55729">
    <property type="entry name" value="Acyl-CoA N-acyltransferases (Nat)"/>
    <property type="match status" value="1"/>
</dbReference>
<sequence length="190" mass="21733">MHYREIRKEELSRSLFAHFHRRQVVTDCLRKEEEGWAVKPAPFVDDWSEEDYAFLVECLKGTITKGGAVFGAFLEQEQEVLKGFASVEGVPMGSRGQYRDLTSLHVSEDMRGKGIGRELFFMACRWALEHGGEKLYMSSHSAIETQKFYRAVGCTDAEEIIQEHADREPYDIQLEKSLEPSEMSKEGAIC</sequence>
<gene>
    <name evidence="2" type="ORF">IAB28_05020</name>
</gene>
<name>A0A9D1D4M2_9FIRM</name>
<protein>
    <submittedName>
        <fullName evidence="2">GNAT family N-acetyltransferase</fullName>
    </submittedName>
</protein>
<dbReference type="Pfam" id="PF00583">
    <property type="entry name" value="Acetyltransf_1"/>
    <property type="match status" value="1"/>
</dbReference>
<reference evidence="2" key="1">
    <citation type="submission" date="2020-10" db="EMBL/GenBank/DDBJ databases">
        <authorList>
            <person name="Gilroy R."/>
        </authorList>
    </citation>
    <scope>NUCLEOTIDE SEQUENCE</scope>
    <source>
        <strain evidence="2">CHK180-2868</strain>
    </source>
</reference>
<reference evidence="2" key="2">
    <citation type="journal article" date="2021" name="PeerJ">
        <title>Extensive microbial diversity within the chicken gut microbiome revealed by metagenomics and culture.</title>
        <authorList>
            <person name="Gilroy R."/>
            <person name="Ravi A."/>
            <person name="Getino M."/>
            <person name="Pursley I."/>
            <person name="Horton D.L."/>
            <person name="Alikhan N.F."/>
            <person name="Baker D."/>
            <person name="Gharbi K."/>
            <person name="Hall N."/>
            <person name="Watson M."/>
            <person name="Adriaenssens E.M."/>
            <person name="Foster-Nyarko E."/>
            <person name="Jarju S."/>
            <person name="Secka A."/>
            <person name="Antonio M."/>
            <person name="Oren A."/>
            <person name="Chaudhuri R.R."/>
            <person name="La Ragione R."/>
            <person name="Hildebrand F."/>
            <person name="Pallen M.J."/>
        </authorList>
    </citation>
    <scope>NUCLEOTIDE SEQUENCE</scope>
    <source>
        <strain evidence="2">CHK180-2868</strain>
    </source>
</reference>
<feature type="domain" description="N-acetyltransferase" evidence="1">
    <location>
        <begin position="1"/>
        <end position="179"/>
    </location>
</feature>
<dbReference type="PROSITE" id="PS51186">
    <property type="entry name" value="GNAT"/>
    <property type="match status" value="1"/>
</dbReference>
<dbReference type="InterPro" id="IPR000182">
    <property type="entry name" value="GNAT_dom"/>
</dbReference>
<dbReference type="AlphaFoldDB" id="A0A9D1D4M2"/>
<dbReference type="GO" id="GO:0016747">
    <property type="term" value="F:acyltransferase activity, transferring groups other than amino-acyl groups"/>
    <property type="evidence" value="ECO:0007669"/>
    <property type="project" value="InterPro"/>
</dbReference>
<evidence type="ECO:0000313" key="2">
    <source>
        <dbReference type="EMBL" id="HIR05311.1"/>
    </source>
</evidence>
<dbReference type="Proteomes" id="UP000824250">
    <property type="component" value="Unassembled WGS sequence"/>
</dbReference>
<evidence type="ECO:0000259" key="1">
    <source>
        <dbReference type="PROSITE" id="PS51186"/>
    </source>
</evidence>
<dbReference type="Gene3D" id="3.40.630.30">
    <property type="match status" value="1"/>
</dbReference>
<accession>A0A9D1D4M2</accession>
<dbReference type="CDD" id="cd04301">
    <property type="entry name" value="NAT_SF"/>
    <property type="match status" value="1"/>
</dbReference>
<proteinExistence type="predicted"/>
<evidence type="ECO:0000313" key="3">
    <source>
        <dbReference type="Proteomes" id="UP000824250"/>
    </source>
</evidence>